<organism evidence="1 2">
    <name type="scientific">Panagrolaimus sp. PS1159</name>
    <dbReference type="NCBI Taxonomy" id="55785"/>
    <lineage>
        <taxon>Eukaryota</taxon>
        <taxon>Metazoa</taxon>
        <taxon>Ecdysozoa</taxon>
        <taxon>Nematoda</taxon>
        <taxon>Chromadorea</taxon>
        <taxon>Rhabditida</taxon>
        <taxon>Tylenchina</taxon>
        <taxon>Panagrolaimomorpha</taxon>
        <taxon>Panagrolaimoidea</taxon>
        <taxon>Panagrolaimidae</taxon>
        <taxon>Panagrolaimus</taxon>
    </lineage>
</organism>
<name>A0AC35FFN1_9BILA</name>
<dbReference type="WBParaSite" id="PS1159_v2.g17003.t1">
    <property type="protein sequence ID" value="PS1159_v2.g17003.t1"/>
    <property type="gene ID" value="PS1159_v2.g17003"/>
</dbReference>
<accession>A0AC35FFN1</accession>
<dbReference type="Proteomes" id="UP000887580">
    <property type="component" value="Unplaced"/>
</dbReference>
<sequence length="145" mass="16582">MILEKIKKRLKKQFHVFQKRVKLYQTFNYSNFIFATPPPIDYTTIPGLKAPGLEETEAAITFAPGELIIEKSSTRGCLDQFQHLSVEDFSKSENDPILVKVLNYLNGNYGNISSLFIGPRYVICLSGLKQTKQLRKYWGSNGKIF</sequence>
<protein>
    <submittedName>
        <fullName evidence="2">Uncharacterized protein</fullName>
    </submittedName>
</protein>
<reference evidence="2" key="1">
    <citation type="submission" date="2022-11" db="UniProtKB">
        <authorList>
            <consortium name="WormBaseParasite"/>
        </authorList>
    </citation>
    <scope>IDENTIFICATION</scope>
</reference>
<evidence type="ECO:0000313" key="1">
    <source>
        <dbReference type="Proteomes" id="UP000887580"/>
    </source>
</evidence>
<evidence type="ECO:0000313" key="2">
    <source>
        <dbReference type="WBParaSite" id="PS1159_v2.g17003.t1"/>
    </source>
</evidence>
<proteinExistence type="predicted"/>